<dbReference type="CDD" id="cd04873">
    <property type="entry name" value="ACT_UUR-ACR-like"/>
    <property type="match status" value="1"/>
</dbReference>
<reference evidence="9 10" key="1">
    <citation type="journal article" date="2017" name="Plant Biotechnol. J.">
        <title>A comprehensive draft genome sequence for lupin (Lupinus angustifolius), an emerging health food: insights into plant-microbe interactions and legume evolution.</title>
        <authorList>
            <person name="Hane J.K."/>
            <person name="Ming Y."/>
            <person name="Kamphuis L.G."/>
            <person name="Nelson M.N."/>
            <person name="Garg G."/>
            <person name="Atkins C.A."/>
            <person name="Bayer P.E."/>
            <person name="Bravo A."/>
            <person name="Bringans S."/>
            <person name="Cannon S."/>
            <person name="Edwards D."/>
            <person name="Foley R."/>
            <person name="Gao L.L."/>
            <person name="Harrison M.J."/>
            <person name="Huang W."/>
            <person name="Hurgobin B."/>
            <person name="Li S."/>
            <person name="Liu C.W."/>
            <person name="McGrath A."/>
            <person name="Morahan G."/>
            <person name="Murray J."/>
            <person name="Weller J."/>
            <person name="Jian J."/>
            <person name="Singh K.B."/>
        </authorList>
    </citation>
    <scope>NUCLEOTIDE SEQUENCE [LARGE SCALE GENOMIC DNA]</scope>
    <source>
        <strain evidence="10">cv. Tanjil</strain>
        <tissue evidence="9">Whole plant</tissue>
    </source>
</reference>
<dbReference type="GO" id="GO:0043565">
    <property type="term" value="F:sequence-specific DNA binding"/>
    <property type="evidence" value="ECO:0007669"/>
    <property type="project" value="TreeGrafter"/>
</dbReference>
<keyword evidence="6" id="KW-0539">Nucleus</keyword>
<evidence type="ECO:0000313" key="9">
    <source>
        <dbReference type="EMBL" id="OIW19932.1"/>
    </source>
</evidence>
<keyword evidence="3" id="KW-0805">Transcription regulation</keyword>
<dbReference type="SMART" id="SM00353">
    <property type="entry name" value="HLH"/>
    <property type="match status" value="1"/>
</dbReference>
<dbReference type="Pfam" id="PF22754">
    <property type="entry name" value="bHLH-TF_ACT-like_plant"/>
    <property type="match status" value="1"/>
</dbReference>
<gene>
    <name evidence="9" type="ORF">TanjilG_30846</name>
</gene>
<evidence type="ECO:0000256" key="1">
    <source>
        <dbReference type="ARBA" id="ARBA00004123"/>
    </source>
</evidence>
<evidence type="ECO:0000256" key="6">
    <source>
        <dbReference type="ARBA" id="ARBA00023242"/>
    </source>
</evidence>
<dbReference type="Pfam" id="PF00010">
    <property type="entry name" value="HLH"/>
    <property type="match status" value="1"/>
</dbReference>
<dbReference type="PANTHER" id="PTHR31945:SF147">
    <property type="entry name" value="TRANSCRIPTION FACTOR ICE1-LIKE"/>
    <property type="match status" value="1"/>
</dbReference>
<dbReference type="PROSITE" id="PS50888">
    <property type="entry name" value="BHLH"/>
    <property type="match status" value="1"/>
</dbReference>
<proteinExistence type="predicted"/>
<dbReference type="AlphaFoldDB" id="A0A394D8R7"/>
<dbReference type="Gene3D" id="4.10.280.10">
    <property type="entry name" value="Helix-loop-helix DNA-binding domain"/>
    <property type="match status" value="1"/>
</dbReference>
<dbReference type="Proteomes" id="UP000188354">
    <property type="component" value="Unassembled WGS sequence"/>
</dbReference>
<evidence type="ECO:0000313" key="10">
    <source>
        <dbReference type="Proteomes" id="UP000188354"/>
    </source>
</evidence>
<evidence type="ECO:0000256" key="3">
    <source>
        <dbReference type="ARBA" id="ARBA00023015"/>
    </source>
</evidence>
<keyword evidence="2" id="KW-0217">Developmental protein</keyword>
<dbReference type="FunFam" id="4.10.280.10:FF:000066">
    <property type="entry name" value="BHLH transcription factor"/>
    <property type="match status" value="1"/>
</dbReference>
<dbReference type="EMBL" id="MLAU01004483">
    <property type="protein sequence ID" value="OIW19932.1"/>
    <property type="molecule type" value="Genomic_DNA"/>
</dbReference>
<dbReference type="GO" id="GO:0003700">
    <property type="term" value="F:DNA-binding transcription factor activity"/>
    <property type="evidence" value="ECO:0007669"/>
    <property type="project" value="TreeGrafter"/>
</dbReference>
<feature type="region of interest" description="Disordered" evidence="7">
    <location>
        <begin position="306"/>
        <end position="361"/>
    </location>
</feature>
<keyword evidence="5" id="KW-0804">Transcription</keyword>
<feature type="compositionally biased region" description="Low complexity" evidence="7">
    <location>
        <begin position="338"/>
        <end position="353"/>
    </location>
</feature>
<dbReference type="InterPro" id="IPR011598">
    <property type="entry name" value="bHLH_dom"/>
</dbReference>
<protein>
    <recommendedName>
        <fullName evidence="8">BHLH domain-containing protein</fullName>
    </recommendedName>
</protein>
<dbReference type="STRING" id="3871.A0A394D8R7"/>
<evidence type="ECO:0000256" key="5">
    <source>
        <dbReference type="ARBA" id="ARBA00023163"/>
    </source>
</evidence>
<dbReference type="KEGG" id="lang:109337554"/>
<accession>A0A394D8R7</accession>
<keyword evidence="4" id="KW-0238">DNA-binding</keyword>
<keyword evidence="10" id="KW-1185">Reference proteome</keyword>
<evidence type="ECO:0000256" key="2">
    <source>
        <dbReference type="ARBA" id="ARBA00022473"/>
    </source>
</evidence>
<evidence type="ECO:0000256" key="7">
    <source>
        <dbReference type="SAM" id="MobiDB-lite"/>
    </source>
</evidence>
<feature type="domain" description="BHLH" evidence="8">
    <location>
        <begin position="360"/>
        <end position="409"/>
    </location>
</feature>
<dbReference type="SUPFAM" id="SSF47459">
    <property type="entry name" value="HLH, helix-loop-helix DNA-binding domain"/>
    <property type="match status" value="1"/>
</dbReference>
<dbReference type="GO" id="GO:0005634">
    <property type="term" value="C:nucleus"/>
    <property type="evidence" value="ECO:0007669"/>
    <property type="project" value="UniProtKB-SubCell"/>
</dbReference>
<dbReference type="InterPro" id="IPR036638">
    <property type="entry name" value="HLH_DNA-bd_sf"/>
</dbReference>
<dbReference type="GO" id="GO:0046983">
    <property type="term" value="F:protein dimerization activity"/>
    <property type="evidence" value="ECO:0007669"/>
    <property type="project" value="InterPro"/>
</dbReference>
<name>A0A394D8R7_LUPAN</name>
<dbReference type="OrthoDB" id="551431at2759"/>
<dbReference type="CDD" id="cd11443">
    <property type="entry name" value="bHLH_AtAMS_like"/>
    <property type="match status" value="1"/>
</dbReference>
<organism evidence="9 10">
    <name type="scientific">Lupinus angustifolius</name>
    <name type="common">Narrow-leaved blue lupine</name>
    <dbReference type="NCBI Taxonomy" id="3871"/>
    <lineage>
        <taxon>Eukaryota</taxon>
        <taxon>Viridiplantae</taxon>
        <taxon>Streptophyta</taxon>
        <taxon>Embryophyta</taxon>
        <taxon>Tracheophyta</taxon>
        <taxon>Spermatophyta</taxon>
        <taxon>Magnoliopsida</taxon>
        <taxon>eudicotyledons</taxon>
        <taxon>Gunneridae</taxon>
        <taxon>Pentapetalae</taxon>
        <taxon>rosids</taxon>
        <taxon>fabids</taxon>
        <taxon>Fabales</taxon>
        <taxon>Fabaceae</taxon>
        <taxon>Papilionoideae</taxon>
        <taxon>50 kb inversion clade</taxon>
        <taxon>genistoids sensu lato</taxon>
        <taxon>core genistoids</taxon>
        <taxon>Genisteae</taxon>
        <taxon>Lupinus</taxon>
    </lineage>
</organism>
<dbReference type="PANTHER" id="PTHR31945">
    <property type="entry name" value="TRANSCRIPTION FACTOR SCREAM2-RELATED"/>
    <property type="match status" value="1"/>
</dbReference>
<evidence type="ECO:0000256" key="4">
    <source>
        <dbReference type="ARBA" id="ARBA00023125"/>
    </source>
</evidence>
<sequence>MMSRTSSVSWMDHDNNNNNRENQHQDCASPSWLRNTKVQNTNLNTCGFVETRDELGSICGFKQPMMEVVDEEWYIANNSIQNHPTDMIRDMTFSPNFADPTDNLLLHHHVPIDSSSSCSPSSSMFNNLDPSQVHQYFLPPKPNTFSSLLNNNNNNPFEMGSEVGFLEPQASTTSPSVLNRTSSTLLGAFNDLNSKNQLSTLPNLASSSIIQLQQDTTNFAGFQNNFEEGSGGNNKAMFLNRSKILRPLESLPPSGAQPTLFQKRAALRKNMGSESGIGVGIGGSVFGEGSDRKMMKMSNSVELDVEDGSFDGSGLNYDSDDLTESNNKVEENNGRNGGNSSNGNSTVTGGVVDQKGKKKGMPAKNLMAERRRRKKLNDRLYMLRSVVPKISKMDRASILGDAIEYLKELLQRINDLHNELESTPSSSSLTPVSSTFHPLTPTLPSRIKEELCPSSLPSPNGQPARVEVRLREGRAVNIHMFCSRKPGILLSTMRALDNMGLDIQQAVISCFNGFAMDIFRAEQCIEGQDVHPEQIKAVLLDSVGFPGMI</sequence>
<comment type="subcellular location">
    <subcellularLocation>
        <location evidence="1">Nucleus</location>
    </subcellularLocation>
</comment>
<dbReference type="InterPro" id="IPR054502">
    <property type="entry name" value="bHLH-TF_ACT-like_plant"/>
</dbReference>
<dbReference type="InterPro" id="IPR051358">
    <property type="entry name" value="TF_AMS/ICE1/BHLH6-like"/>
</dbReference>
<comment type="caution">
    <text evidence="9">The sequence shown here is derived from an EMBL/GenBank/DDBJ whole genome shotgun (WGS) entry which is preliminary data.</text>
</comment>
<dbReference type="Gramene" id="OIW19932">
    <property type="protein sequence ID" value="OIW19932"/>
    <property type="gene ID" value="TanjilG_30846"/>
</dbReference>
<feature type="region of interest" description="Disordered" evidence="7">
    <location>
        <begin position="1"/>
        <end position="27"/>
    </location>
</feature>
<evidence type="ECO:0000259" key="8">
    <source>
        <dbReference type="PROSITE" id="PS50888"/>
    </source>
</evidence>